<evidence type="ECO:0000259" key="5">
    <source>
        <dbReference type="PROSITE" id="PS50931"/>
    </source>
</evidence>
<dbReference type="Gene3D" id="3.40.190.290">
    <property type="match status" value="1"/>
</dbReference>
<dbReference type="InterPro" id="IPR036388">
    <property type="entry name" value="WH-like_DNA-bd_sf"/>
</dbReference>
<dbReference type="SUPFAM" id="SSF53850">
    <property type="entry name" value="Periplasmic binding protein-like II"/>
    <property type="match status" value="1"/>
</dbReference>
<dbReference type="Pfam" id="PF00126">
    <property type="entry name" value="HTH_1"/>
    <property type="match status" value="1"/>
</dbReference>
<dbReference type="PROSITE" id="PS50931">
    <property type="entry name" value="HTH_LYSR"/>
    <property type="match status" value="1"/>
</dbReference>
<dbReference type="Pfam" id="PF03466">
    <property type="entry name" value="LysR_substrate"/>
    <property type="match status" value="1"/>
</dbReference>
<protein>
    <submittedName>
        <fullName evidence="7">LysR family transcriptional regulator</fullName>
    </submittedName>
</protein>
<dbReference type="RefSeq" id="WP_133338316.1">
    <property type="nucleotide sequence ID" value="NZ_JAVGVR010000001.1"/>
</dbReference>
<sequence length="291" mass="33114">MDLLQLRYFQTLARMEHMTKAAEQLHIAQPSLSKTISRLEKSLGVPLFDRQGKQIRLNPFGKAFLCRVNRVFTELEEANRELLDMAGLENGVVHLGTTTTRLLPDLISAFLSQYPHVNIRLLQFPTKEIQHHLVNGEINFCISSPPLHQPGICCNPLLTEDIYLAVPTKHPLANRDQINLCEVASDKFISLTADYALRDLTIEFCNRAGFIPNIAFECNDAEVIFDMVKLGLGTAFIPAHWWKENNSNLPVKLKIREPVCERVIGLNWVETRYLSTAAQTFRTFATDYFDS</sequence>
<accession>A0A4R5VMH0</accession>
<organism evidence="7 8">
    <name type="scientific">Bacillus salipaludis</name>
    <dbReference type="NCBI Taxonomy" id="2547811"/>
    <lineage>
        <taxon>Bacteria</taxon>
        <taxon>Bacillati</taxon>
        <taxon>Bacillota</taxon>
        <taxon>Bacilli</taxon>
        <taxon>Bacillales</taxon>
        <taxon>Bacillaceae</taxon>
        <taxon>Bacillus</taxon>
    </lineage>
</organism>
<dbReference type="FunFam" id="1.10.10.10:FF:000001">
    <property type="entry name" value="LysR family transcriptional regulator"/>
    <property type="match status" value="1"/>
</dbReference>
<dbReference type="InterPro" id="IPR036390">
    <property type="entry name" value="WH_DNA-bd_sf"/>
</dbReference>
<evidence type="ECO:0000313" key="7">
    <source>
        <dbReference type="EMBL" id="TDK58496.1"/>
    </source>
</evidence>
<evidence type="ECO:0000256" key="4">
    <source>
        <dbReference type="ARBA" id="ARBA00023163"/>
    </source>
</evidence>
<comment type="caution">
    <text evidence="7">The sequence shown here is derived from an EMBL/GenBank/DDBJ whole genome shotgun (WGS) entry which is preliminary data.</text>
</comment>
<dbReference type="Proteomes" id="UP001178888">
    <property type="component" value="Unassembled WGS sequence"/>
</dbReference>
<comment type="similarity">
    <text evidence="1">Belongs to the LysR transcriptional regulatory family.</text>
</comment>
<dbReference type="PANTHER" id="PTHR30419">
    <property type="entry name" value="HTH-TYPE TRANSCRIPTIONAL REGULATOR YBHD"/>
    <property type="match status" value="1"/>
</dbReference>
<evidence type="ECO:0000256" key="1">
    <source>
        <dbReference type="ARBA" id="ARBA00009437"/>
    </source>
</evidence>
<keyword evidence="2" id="KW-0805">Transcription regulation</keyword>
<gene>
    <name evidence="7" type="ORF">E2K98_22900</name>
    <name evidence="6" type="ORF">RCG21_09405</name>
</gene>
<feature type="domain" description="HTH lysR-type" evidence="5">
    <location>
        <begin position="1"/>
        <end position="58"/>
    </location>
</feature>
<dbReference type="AlphaFoldDB" id="A0A4R5VMH0"/>
<dbReference type="PRINTS" id="PR00039">
    <property type="entry name" value="HTHLYSR"/>
</dbReference>
<dbReference type="Proteomes" id="UP000295132">
    <property type="component" value="Unassembled WGS sequence"/>
</dbReference>
<dbReference type="PANTHER" id="PTHR30419:SF28">
    <property type="entry name" value="HTH-TYPE TRANSCRIPTIONAL REGULATOR BSDA"/>
    <property type="match status" value="1"/>
</dbReference>
<evidence type="ECO:0000313" key="9">
    <source>
        <dbReference type="Proteomes" id="UP001178888"/>
    </source>
</evidence>
<dbReference type="InterPro" id="IPR005119">
    <property type="entry name" value="LysR_subst-bd"/>
</dbReference>
<reference evidence="6" key="2">
    <citation type="submission" date="2023-08" db="EMBL/GenBank/DDBJ databases">
        <title>Nitrogen cycling bacteria in agricultural field soils.</title>
        <authorList>
            <person name="Jang J."/>
        </authorList>
    </citation>
    <scope>NUCLEOTIDE SEQUENCE</scope>
    <source>
        <strain evidence="6">PS3-36</strain>
    </source>
</reference>
<keyword evidence="4" id="KW-0804">Transcription</keyword>
<dbReference type="InterPro" id="IPR050950">
    <property type="entry name" value="HTH-type_LysR_regulators"/>
</dbReference>
<proteinExistence type="inferred from homology"/>
<dbReference type="InterPro" id="IPR000847">
    <property type="entry name" value="LysR_HTH_N"/>
</dbReference>
<evidence type="ECO:0000256" key="2">
    <source>
        <dbReference type="ARBA" id="ARBA00023015"/>
    </source>
</evidence>
<dbReference type="GO" id="GO:0003677">
    <property type="term" value="F:DNA binding"/>
    <property type="evidence" value="ECO:0007669"/>
    <property type="project" value="UniProtKB-KW"/>
</dbReference>
<reference evidence="7 8" key="1">
    <citation type="submission" date="2019-03" db="EMBL/GenBank/DDBJ databases">
        <title>Bacillus niacini sp. nov. a Nicotinate-Metabolizing Mesophile Isolated from Soil.</title>
        <authorList>
            <person name="Zhang G."/>
        </authorList>
    </citation>
    <scope>NUCLEOTIDE SEQUENCE [LARGE SCALE GENOMIC DNA]</scope>
    <source>
        <strain evidence="7 8">WN066</strain>
    </source>
</reference>
<dbReference type="Gene3D" id="1.10.10.10">
    <property type="entry name" value="Winged helix-like DNA-binding domain superfamily/Winged helix DNA-binding domain"/>
    <property type="match status" value="1"/>
</dbReference>
<name>A0A4R5VMH0_9BACI</name>
<dbReference type="SUPFAM" id="SSF46785">
    <property type="entry name" value="Winged helix' DNA-binding domain"/>
    <property type="match status" value="1"/>
</dbReference>
<keyword evidence="9" id="KW-1185">Reference proteome</keyword>
<dbReference type="EMBL" id="SMYO01000013">
    <property type="protein sequence ID" value="TDK58496.1"/>
    <property type="molecule type" value="Genomic_DNA"/>
</dbReference>
<evidence type="ECO:0000313" key="8">
    <source>
        <dbReference type="Proteomes" id="UP000295132"/>
    </source>
</evidence>
<dbReference type="GO" id="GO:0005829">
    <property type="term" value="C:cytosol"/>
    <property type="evidence" value="ECO:0007669"/>
    <property type="project" value="TreeGrafter"/>
</dbReference>
<dbReference type="GO" id="GO:0003700">
    <property type="term" value="F:DNA-binding transcription factor activity"/>
    <property type="evidence" value="ECO:0007669"/>
    <property type="project" value="InterPro"/>
</dbReference>
<keyword evidence="3" id="KW-0238">DNA-binding</keyword>
<dbReference type="EMBL" id="JAVGVR010000001">
    <property type="protein sequence ID" value="MDQ6596590.1"/>
    <property type="molecule type" value="Genomic_DNA"/>
</dbReference>
<evidence type="ECO:0000256" key="3">
    <source>
        <dbReference type="ARBA" id="ARBA00023125"/>
    </source>
</evidence>
<evidence type="ECO:0000313" key="6">
    <source>
        <dbReference type="EMBL" id="MDQ6596590.1"/>
    </source>
</evidence>